<dbReference type="InterPro" id="IPR000760">
    <property type="entry name" value="Inositol_monophosphatase-like"/>
</dbReference>
<proteinExistence type="predicted"/>
<dbReference type="GO" id="GO:0007165">
    <property type="term" value="P:signal transduction"/>
    <property type="evidence" value="ECO:0007669"/>
    <property type="project" value="TreeGrafter"/>
</dbReference>
<organism evidence="2 3">
    <name type="scientific">Candidatus Yonathbacteria bacterium RIFCSPLOWO2_01_FULL_47_33b</name>
    <dbReference type="NCBI Taxonomy" id="1802727"/>
    <lineage>
        <taxon>Bacteria</taxon>
        <taxon>Candidatus Yonathiibacteriota</taxon>
    </lineage>
</organism>
<name>A0A1G2SD67_9BACT</name>
<dbReference type="GO" id="GO:0046872">
    <property type="term" value="F:metal ion binding"/>
    <property type="evidence" value="ECO:0007669"/>
    <property type="project" value="UniProtKB-KW"/>
</dbReference>
<sequence length="253" mass="27859">MNYEKELMVAKDIARQAGVIMLEYFDGEQQVEIKSDESLVTIVDKKINSMVIRELKKHFDDTVIGEEESSGEYGMKRQWFCDPIDGTKAFVFGVPTAMFSLALVENGRPVMGVAYDPFLDRLYNAVKGEGSYCNGKQLHVSDKNIAQATVAISGKIAKLRGPHIERLLDKKIRLISLNGAVYKSCLVARGKIEGYIEVGVGGHDMAAVDLIAEEAGGLVTGLDGQILDYREPFKGAIISNRVVHDELVDSLTE</sequence>
<feature type="binding site" evidence="1">
    <location>
        <position position="85"/>
    </location>
    <ligand>
        <name>Mg(2+)</name>
        <dbReference type="ChEBI" id="CHEBI:18420"/>
        <label>1</label>
        <note>catalytic</note>
    </ligand>
</feature>
<protein>
    <recommendedName>
        <fullName evidence="4">Inositol monophosphatase</fullName>
    </recommendedName>
</protein>
<dbReference type="Proteomes" id="UP000177987">
    <property type="component" value="Unassembled WGS sequence"/>
</dbReference>
<dbReference type="PANTHER" id="PTHR20854">
    <property type="entry name" value="INOSITOL MONOPHOSPHATASE"/>
    <property type="match status" value="1"/>
</dbReference>
<dbReference type="AlphaFoldDB" id="A0A1G2SD67"/>
<evidence type="ECO:0008006" key="4">
    <source>
        <dbReference type="Google" id="ProtNLM"/>
    </source>
</evidence>
<dbReference type="EMBL" id="MHUW01000021">
    <property type="protein sequence ID" value="OHA83006.1"/>
    <property type="molecule type" value="Genomic_DNA"/>
</dbReference>
<gene>
    <name evidence="2" type="ORF">A2937_02260</name>
</gene>
<evidence type="ECO:0000256" key="1">
    <source>
        <dbReference type="PIRSR" id="PIRSR600760-2"/>
    </source>
</evidence>
<dbReference type="Gene3D" id="3.40.190.80">
    <property type="match status" value="1"/>
</dbReference>
<dbReference type="STRING" id="1802727.A2937_02260"/>
<feature type="binding site" evidence="1">
    <location>
        <position position="66"/>
    </location>
    <ligand>
        <name>Mg(2+)</name>
        <dbReference type="ChEBI" id="CHEBI:18420"/>
        <label>1</label>
        <note>catalytic</note>
    </ligand>
</feature>
<dbReference type="GO" id="GO:0006020">
    <property type="term" value="P:inositol metabolic process"/>
    <property type="evidence" value="ECO:0007669"/>
    <property type="project" value="TreeGrafter"/>
</dbReference>
<dbReference type="SUPFAM" id="SSF56655">
    <property type="entry name" value="Carbohydrate phosphatase"/>
    <property type="match status" value="1"/>
</dbReference>
<keyword evidence="1" id="KW-0460">Magnesium</keyword>
<dbReference type="Gene3D" id="3.30.540.10">
    <property type="entry name" value="Fructose-1,6-Bisphosphatase, subunit A, domain 1"/>
    <property type="match status" value="1"/>
</dbReference>
<dbReference type="PRINTS" id="PR00377">
    <property type="entry name" value="IMPHPHTASES"/>
</dbReference>
<evidence type="ECO:0000313" key="3">
    <source>
        <dbReference type="Proteomes" id="UP000177987"/>
    </source>
</evidence>
<feature type="binding site" evidence="1">
    <location>
        <position position="84"/>
    </location>
    <ligand>
        <name>Mg(2+)</name>
        <dbReference type="ChEBI" id="CHEBI:18420"/>
        <label>1</label>
        <note>catalytic</note>
    </ligand>
</feature>
<comment type="caution">
    <text evidence="2">The sequence shown here is derived from an EMBL/GenBank/DDBJ whole genome shotgun (WGS) entry which is preliminary data.</text>
</comment>
<comment type="cofactor">
    <cofactor evidence="1">
        <name>Mg(2+)</name>
        <dbReference type="ChEBI" id="CHEBI:18420"/>
    </cofactor>
</comment>
<evidence type="ECO:0000313" key="2">
    <source>
        <dbReference type="EMBL" id="OHA83006.1"/>
    </source>
</evidence>
<dbReference type="GO" id="GO:0008934">
    <property type="term" value="F:inositol monophosphate 1-phosphatase activity"/>
    <property type="evidence" value="ECO:0007669"/>
    <property type="project" value="TreeGrafter"/>
</dbReference>
<reference evidence="2 3" key="1">
    <citation type="journal article" date="2016" name="Nat. Commun.">
        <title>Thousands of microbial genomes shed light on interconnected biogeochemical processes in an aquifer system.</title>
        <authorList>
            <person name="Anantharaman K."/>
            <person name="Brown C.T."/>
            <person name="Hug L.A."/>
            <person name="Sharon I."/>
            <person name="Castelle C.J."/>
            <person name="Probst A.J."/>
            <person name="Thomas B.C."/>
            <person name="Singh A."/>
            <person name="Wilkins M.J."/>
            <person name="Karaoz U."/>
            <person name="Brodie E.L."/>
            <person name="Williams K.H."/>
            <person name="Hubbard S.S."/>
            <person name="Banfield J.F."/>
        </authorList>
    </citation>
    <scope>NUCLEOTIDE SEQUENCE [LARGE SCALE GENOMIC DNA]</scope>
</reference>
<keyword evidence="1" id="KW-0479">Metal-binding</keyword>
<feature type="binding site" evidence="1">
    <location>
        <position position="82"/>
    </location>
    <ligand>
        <name>Mg(2+)</name>
        <dbReference type="ChEBI" id="CHEBI:18420"/>
        <label>1</label>
        <note>catalytic</note>
    </ligand>
</feature>
<feature type="binding site" evidence="1">
    <location>
        <position position="204"/>
    </location>
    <ligand>
        <name>Mg(2+)</name>
        <dbReference type="ChEBI" id="CHEBI:18420"/>
        <label>1</label>
        <note>catalytic</note>
    </ligand>
</feature>
<dbReference type="Pfam" id="PF00459">
    <property type="entry name" value="Inositol_P"/>
    <property type="match status" value="1"/>
</dbReference>
<accession>A0A1G2SD67</accession>
<dbReference type="PANTHER" id="PTHR20854:SF4">
    <property type="entry name" value="INOSITOL-1-MONOPHOSPHATASE-RELATED"/>
    <property type="match status" value="1"/>
</dbReference>